<dbReference type="GO" id="GO:0003676">
    <property type="term" value="F:nucleic acid binding"/>
    <property type="evidence" value="ECO:0007669"/>
    <property type="project" value="InterPro"/>
</dbReference>
<dbReference type="InterPro" id="IPR025824">
    <property type="entry name" value="OB-fold_nuc-bd_dom"/>
</dbReference>
<dbReference type="InterPro" id="IPR003753">
    <property type="entry name" value="Exonuc_VII_L"/>
</dbReference>
<keyword evidence="1 5" id="KW-0963">Cytoplasm</keyword>
<keyword evidence="2 5" id="KW-0540">Nuclease</keyword>
<evidence type="ECO:0000259" key="7">
    <source>
        <dbReference type="Pfam" id="PF02601"/>
    </source>
</evidence>
<dbReference type="GO" id="GO:0005737">
    <property type="term" value="C:cytoplasm"/>
    <property type="evidence" value="ECO:0007669"/>
    <property type="project" value="UniProtKB-SubCell"/>
</dbReference>
<accession>A0A1D8JKE3</accession>
<dbReference type="GO" id="GO:0008855">
    <property type="term" value="F:exodeoxyribonuclease VII activity"/>
    <property type="evidence" value="ECO:0007669"/>
    <property type="project" value="UniProtKB-UniRule"/>
</dbReference>
<evidence type="ECO:0000256" key="1">
    <source>
        <dbReference type="ARBA" id="ARBA00022490"/>
    </source>
</evidence>
<gene>
    <name evidence="5" type="primary">xseA</name>
    <name evidence="9" type="ORF">BI350_09905</name>
</gene>
<evidence type="ECO:0000256" key="2">
    <source>
        <dbReference type="ARBA" id="ARBA00022722"/>
    </source>
</evidence>
<keyword evidence="10" id="KW-1185">Reference proteome</keyword>
<dbReference type="PANTHER" id="PTHR30008:SF0">
    <property type="entry name" value="EXODEOXYRIBONUCLEASE 7 LARGE SUBUNIT"/>
    <property type="match status" value="1"/>
</dbReference>
<dbReference type="KEGG" id="surl:BI350_09905"/>
<evidence type="ECO:0000256" key="6">
    <source>
        <dbReference type="RuleBase" id="RU004355"/>
    </source>
</evidence>
<dbReference type="Proteomes" id="UP000185746">
    <property type="component" value="Chromosome"/>
</dbReference>
<evidence type="ECO:0000313" key="10">
    <source>
        <dbReference type="Proteomes" id="UP000185746"/>
    </source>
</evidence>
<feature type="domain" description="Exonuclease VII large subunit C-terminal" evidence="7">
    <location>
        <begin position="143"/>
        <end position="456"/>
    </location>
</feature>
<dbReference type="EMBL" id="CP017560">
    <property type="protein sequence ID" value="AOV09188.1"/>
    <property type="molecule type" value="Genomic_DNA"/>
</dbReference>
<sequence>MFFIGRTAFLSVQRGGIQVTKNPYLTVQALTKYVKRKFDADPHLRQVYVKGELSNVTLHPSGHVYFTLKDDKSRIRAVMFKMNALKLKFRPENGMNVLIIGDVSVYEASGQYQLYVQTMQPDGIGALYLAFEQLKEKLEQEGLFNEKWKVPLPVYPTTVGVVTAQTGAAIQDICSTISRRYPLAEIILFPAIVQGPQAEPSIVKAIEQANDYGGIDVLIVGRGGGSIEDLWAFNEEIVARAIFSSRIPIISAVGHETDTTIADFVADKRAPTPTAAAELAVPAREELIDRILDRKRALYRAFSYKIKHEQKQLTTLQTSYPLQFPERLYRPFIEKHIHLDERLRRSSKSITERDEIRLERLTNRLKTISPMNRVNEAAREISVLTNRLMTTSTHDLKQHQNRFSSTVRMLTSLNPLHVIERGYSIVYQHEKVQKSVQTLEIGGSVKIKMQDGTAEAMIKSIHKDDLEES</sequence>
<evidence type="ECO:0000256" key="3">
    <source>
        <dbReference type="ARBA" id="ARBA00022801"/>
    </source>
</evidence>
<name>A0A1D8JKE3_9BACL</name>
<dbReference type="CDD" id="cd04489">
    <property type="entry name" value="ExoVII_LU_OBF"/>
    <property type="match status" value="1"/>
</dbReference>
<proteinExistence type="inferred from homology"/>
<evidence type="ECO:0000313" key="9">
    <source>
        <dbReference type="EMBL" id="AOV09188.1"/>
    </source>
</evidence>
<evidence type="ECO:0000256" key="5">
    <source>
        <dbReference type="HAMAP-Rule" id="MF_00378"/>
    </source>
</evidence>
<reference evidence="9 10" key="1">
    <citation type="submission" date="2016-09" db="EMBL/GenBank/DDBJ databases">
        <title>Complete genome sequence of the Lysinibacillus sphaericus LMG 22257, a specie of Bacillus with ureolytic activity that can effectively biodeposit calcium carbonate.</title>
        <authorList>
            <person name="Yan W."/>
        </authorList>
    </citation>
    <scope>NUCLEOTIDE SEQUENCE [LARGE SCALE GENOMIC DNA]</scope>
    <source>
        <strain evidence="9 10">LMG 22257</strain>
    </source>
</reference>
<evidence type="ECO:0000259" key="8">
    <source>
        <dbReference type="Pfam" id="PF13742"/>
    </source>
</evidence>
<dbReference type="NCBIfam" id="TIGR00237">
    <property type="entry name" value="xseA"/>
    <property type="match status" value="1"/>
</dbReference>
<organism evidence="9 10">
    <name type="scientific">Sporosarcina ureilytica</name>
    <dbReference type="NCBI Taxonomy" id="298596"/>
    <lineage>
        <taxon>Bacteria</taxon>
        <taxon>Bacillati</taxon>
        <taxon>Bacillota</taxon>
        <taxon>Bacilli</taxon>
        <taxon>Bacillales</taxon>
        <taxon>Caryophanaceae</taxon>
        <taxon>Sporosarcina</taxon>
    </lineage>
</organism>
<dbReference type="GO" id="GO:0006308">
    <property type="term" value="P:DNA catabolic process"/>
    <property type="evidence" value="ECO:0007669"/>
    <property type="project" value="UniProtKB-UniRule"/>
</dbReference>
<dbReference type="InterPro" id="IPR020579">
    <property type="entry name" value="Exonuc_VII_lsu_C"/>
</dbReference>
<comment type="catalytic activity">
    <reaction evidence="5 6">
        <text>Exonucleolytic cleavage in either 5'- to 3'- or 3'- to 5'-direction to yield nucleoside 5'-phosphates.</text>
        <dbReference type="EC" id="3.1.11.6"/>
    </reaction>
</comment>
<dbReference type="EC" id="3.1.11.6" evidence="5"/>
<comment type="subcellular location">
    <subcellularLocation>
        <location evidence="5 6">Cytoplasm</location>
    </subcellularLocation>
</comment>
<dbReference type="GO" id="GO:0009318">
    <property type="term" value="C:exodeoxyribonuclease VII complex"/>
    <property type="evidence" value="ECO:0007669"/>
    <property type="project" value="UniProtKB-UniRule"/>
</dbReference>
<dbReference type="Pfam" id="PF13742">
    <property type="entry name" value="tRNA_anti_2"/>
    <property type="match status" value="1"/>
</dbReference>
<comment type="function">
    <text evidence="5">Bidirectionally degrades single-stranded DNA into large acid-insoluble oligonucleotides, which are then degraded further into small acid-soluble oligonucleotides.</text>
</comment>
<comment type="similarity">
    <text evidence="5 6">Belongs to the XseA family.</text>
</comment>
<feature type="domain" description="OB-fold nucleic acid binding" evidence="8">
    <location>
        <begin position="25"/>
        <end position="120"/>
    </location>
</feature>
<keyword evidence="4 5" id="KW-0269">Exonuclease</keyword>
<evidence type="ECO:0000256" key="4">
    <source>
        <dbReference type="ARBA" id="ARBA00022839"/>
    </source>
</evidence>
<keyword evidence="3 5" id="KW-0378">Hydrolase</keyword>
<dbReference type="PANTHER" id="PTHR30008">
    <property type="entry name" value="EXODEOXYRIBONUCLEASE 7 LARGE SUBUNIT"/>
    <property type="match status" value="1"/>
</dbReference>
<dbReference type="Pfam" id="PF02601">
    <property type="entry name" value="Exonuc_VII_L"/>
    <property type="match status" value="1"/>
</dbReference>
<dbReference type="AlphaFoldDB" id="A0A1D8JKE3"/>
<comment type="subunit">
    <text evidence="5">Heterooligomer composed of large and small subunits.</text>
</comment>
<dbReference type="HAMAP" id="MF_00378">
    <property type="entry name" value="Exonuc_7_L"/>
    <property type="match status" value="1"/>
</dbReference>
<protein>
    <recommendedName>
        <fullName evidence="5">Exodeoxyribonuclease 7 large subunit</fullName>
        <ecNumber evidence="5">3.1.11.6</ecNumber>
    </recommendedName>
    <alternativeName>
        <fullName evidence="5">Exodeoxyribonuclease VII large subunit</fullName>
        <shortName evidence="5">Exonuclease VII large subunit</shortName>
    </alternativeName>
</protein>